<feature type="region of interest" description="Disordered" evidence="1">
    <location>
        <begin position="1"/>
        <end position="35"/>
    </location>
</feature>
<proteinExistence type="predicted"/>
<feature type="compositionally biased region" description="Low complexity" evidence="1">
    <location>
        <begin position="81"/>
        <end position="94"/>
    </location>
</feature>
<organism evidence="2">
    <name type="scientific">Arundo donax</name>
    <name type="common">Giant reed</name>
    <name type="synonym">Donax arundinaceus</name>
    <dbReference type="NCBI Taxonomy" id="35708"/>
    <lineage>
        <taxon>Eukaryota</taxon>
        <taxon>Viridiplantae</taxon>
        <taxon>Streptophyta</taxon>
        <taxon>Embryophyta</taxon>
        <taxon>Tracheophyta</taxon>
        <taxon>Spermatophyta</taxon>
        <taxon>Magnoliopsida</taxon>
        <taxon>Liliopsida</taxon>
        <taxon>Poales</taxon>
        <taxon>Poaceae</taxon>
        <taxon>PACMAD clade</taxon>
        <taxon>Arundinoideae</taxon>
        <taxon>Arundineae</taxon>
        <taxon>Arundo</taxon>
    </lineage>
</organism>
<feature type="region of interest" description="Disordered" evidence="1">
    <location>
        <begin position="50"/>
        <end position="94"/>
    </location>
</feature>
<dbReference type="AlphaFoldDB" id="A0A0A9DFT0"/>
<evidence type="ECO:0000256" key="1">
    <source>
        <dbReference type="SAM" id="MobiDB-lite"/>
    </source>
</evidence>
<dbReference type="EMBL" id="GBRH01213395">
    <property type="protein sequence ID" value="JAD84500.1"/>
    <property type="molecule type" value="Transcribed_RNA"/>
</dbReference>
<evidence type="ECO:0000313" key="2">
    <source>
        <dbReference type="EMBL" id="JAD84500.1"/>
    </source>
</evidence>
<reference evidence="2" key="1">
    <citation type="submission" date="2014-09" db="EMBL/GenBank/DDBJ databases">
        <authorList>
            <person name="Magalhaes I.L.F."/>
            <person name="Oliveira U."/>
            <person name="Santos F.R."/>
            <person name="Vidigal T.H.D.A."/>
            <person name="Brescovit A.D."/>
            <person name="Santos A.J."/>
        </authorList>
    </citation>
    <scope>NUCLEOTIDE SEQUENCE</scope>
    <source>
        <tissue evidence="2">Shoot tissue taken approximately 20 cm above the soil surface</tissue>
    </source>
</reference>
<name>A0A0A9DFT0_ARUDO</name>
<sequence>MASAPTGLRPWKYGSSSATPLIRAPPSRPSSPARNARLCAMLPPALSPARNRREVSPCLESQGSPPRAALSSTHWSAAHESSYAAGSGCSGARW</sequence>
<accession>A0A0A9DFT0</accession>
<feature type="compositionally biased region" description="Polar residues" evidence="1">
    <location>
        <begin position="59"/>
        <end position="75"/>
    </location>
</feature>
<reference evidence="2" key="2">
    <citation type="journal article" date="2015" name="Data Brief">
        <title>Shoot transcriptome of the giant reed, Arundo donax.</title>
        <authorList>
            <person name="Barrero R.A."/>
            <person name="Guerrero F.D."/>
            <person name="Moolhuijzen P."/>
            <person name="Goolsby J.A."/>
            <person name="Tidwell J."/>
            <person name="Bellgard S.E."/>
            <person name="Bellgard M.I."/>
        </authorList>
    </citation>
    <scope>NUCLEOTIDE SEQUENCE</scope>
    <source>
        <tissue evidence="2">Shoot tissue taken approximately 20 cm above the soil surface</tissue>
    </source>
</reference>
<protein>
    <submittedName>
        <fullName evidence="2">Uncharacterized protein</fullName>
    </submittedName>
</protein>